<evidence type="ECO:0000313" key="3">
    <source>
        <dbReference type="Proteomes" id="UP000707451"/>
    </source>
</evidence>
<evidence type="ECO:0000256" key="1">
    <source>
        <dbReference type="SAM" id="MobiDB-lite"/>
    </source>
</evidence>
<dbReference type="Proteomes" id="UP000707451">
    <property type="component" value="Unassembled WGS sequence"/>
</dbReference>
<dbReference type="EMBL" id="JAHRHY010000013">
    <property type="protein sequence ID" value="KAG9064919.1"/>
    <property type="molecule type" value="Genomic_DNA"/>
</dbReference>
<evidence type="ECO:0000313" key="2">
    <source>
        <dbReference type="EMBL" id="KAG9064919.1"/>
    </source>
</evidence>
<name>A0A9P7XS16_9FUNG</name>
<proteinExistence type="predicted"/>
<gene>
    <name evidence="2" type="ORF">KI688_003181</name>
</gene>
<sequence>MPALQVVHCCDGLPEMEEDDTDAGGDAGATDVDEDVDDDDALKRPKKIIFKPASSKRLRFCIQAKMSDSSIDINDKALVALLWGRRQFS</sequence>
<dbReference type="AlphaFoldDB" id="A0A9P7XS16"/>
<protein>
    <submittedName>
        <fullName evidence="2">Uncharacterized protein</fullName>
    </submittedName>
</protein>
<feature type="region of interest" description="Disordered" evidence="1">
    <location>
        <begin position="14"/>
        <end position="37"/>
    </location>
</feature>
<organism evidence="2 3">
    <name type="scientific">Linnemannia hyalina</name>
    <dbReference type="NCBI Taxonomy" id="64524"/>
    <lineage>
        <taxon>Eukaryota</taxon>
        <taxon>Fungi</taxon>
        <taxon>Fungi incertae sedis</taxon>
        <taxon>Mucoromycota</taxon>
        <taxon>Mortierellomycotina</taxon>
        <taxon>Mortierellomycetes</taxon>
        <taxon>Mortierellales</taxon>
        <taxon>Mortierellaceae</taxon>
        <taxon>Linnemannia</taxon>
    </lineage>
</organism>
<feature type="compositionally biased region" description="Acidic residues" evidence="1">
    <location>
        <begin position="14"/>
        <end position="23"/>
    </location>
</feature>
<comment type="caution">
    <text evidence="2">The sequence shown here is derived from an EMBL/GenBank/DDBJ whole genome shotgun (WGS) entry which is preliminary data.</text>
</comment>
<keyword evidence="3" id="KW-1185">Reference proteome</keyword>
<accession>A0A9P7XS16</accession>
<reference evidence="2" key="1">
    <citation type="submission" date="2021-06" db="EMBL/GenBank/DDBJ databases">
        <title>Genome Sequence of Mortierella hyaline Strain SCG-10, a Cold-Adapted, Nitrate-Reducing Fungus Isolated from Soil in Minnesota, USA.</title>
        <authorList>
            <person name="Aldossari N."/>
        </authorList>
    </citation>
    <scope>NUCLEOTIDE SEQUENCE</scope>
    <source>
        <strain evidence="2">SCG-10</strain>
    </source>
</reference>